<dbReference type="EMBL" id="MU155170">
    <property type="protein sequence ID" value="KAF9482095.1"/>
    <property type="molecule type" value="Genomic_DNA"/>
</dbReference>
<feature type="signal peptide" evidence="2">
    <location>
        <begin position="1"/>
        <end position="20"/>
    </location>
</feature>
<dbReference type="AlphaFoldDB" id="A0A9P6D3G1"/>
<dbReference type="Proteomes" id="UP000807469">
    <property type="component" value="Unassembled WGS sequence"/>
</dbReference>
<protein>
    <submittedName>
        <fullName evidence="3">Uncharacterized protein</fullName>
    </submittedName>
</protein>
<feature type="region of interest" description="Disordered" evidence="1">
    <location>
        <begin position="79"/>
        <end position="109"/>
    </location>
</feature>
<evidence type="ECO:0000313" key="3">
    <source>
        <dbReference type="EMBL" id="KAF9482095.1"/>
    </source>
</evidence>
<evidence type="ECO:0000256" key="1">
    <source>
        <dbReference type="SAM" id="MobiDB-lite"/>
    </source>
</evidence>
<feature type="compositionally biased region" description="Basic and acidic residues" evidence="1">
    <location>
        <begin position="98"/>
        <end position="109"/>
    </location>
</feature>
<comment type="caution">
    <text evidence="3">The sequence shown here is derived from an EMBL/GenBank/DDBJ whole genome shotgun (WGS) entry which is preliminary data.</text>
</comment>
<dbReference type="OrthoDB" id="2909885at2759"/>
<evidence type="ECO:0000313" key="4">
    <source>
        <dbReference type="Proteomes" id="UP000807469"/>
    </source>
</evidence>
<sequence>MKPSTLLFLYIAVLAANSVAAPVPFNLSNDLEPRMDPPPPPEAPKGPISRLSQYVSYKMISSKISRKFKPEKDEAIFWAGRLPGNDPKDPSSSISMEGHARKVAKDEGKSTLEDHLDKYKIKIPDASKNRHSAKLWEKASTTFAHRAHGETHAYLGSYVRPKSVYTTMEKPILMASNRITRLTEHRVHDGTSQVVK</sequence>
<reference evidence="3" key="1">
    <citation type="submission" date="2020-11" db="EMBL/GenBank/DDBJ databases">
        <authorList>
            <consortium name="DOE Joint Genome Institute"/>
            <person name="Ahrendt S."/>
            <person name="Riley R."/>
            <person name="Andreopoulos W."/>
            <person name="Labutti K."/>
            <person name="Pangilinan J."/>
            <person name="Ruiz-Duenas F.J."/>
            <person name="Barrasa J.M."/>
            <person name="Sanchez-Garcia M."/>
            <person name="Camarero S."/>
            <person name="Miyauchi S."/>
            <person name="Serrano A."/>
            <person name="Linde D."/>
            <person name="Babiker R."/>
            <person name="Drula E."/>
            <person name="Ayuso-Fernandez I."/>
            <person name="Pacheco R."/>
            <person name="Padilla G."/>
            <person name="Ferreira P."/>
            <person name="Barriuso J."/>
            <person name="Kellner H."/>
            <person name="Castanera R."/>
            <person name="Alfaro M."/>
            <person name="Ramirez L."/>
            <person name="Pisabarro A.G."/>
            <person name="Kuo A."/>
            <person name="Tritt A."/>
            <person name="Lipzen A."/>
            <person name="He G."/>
            <person name="Yan M."/>
            <person name="Ng V."/>
            <person name="Cullen D."/>
            <person name="Martin F."/>
            <person name="Rosso M.-N."/>
            <person name="Henrissat B."/>
            <person name="Hibbett D."/>
            <person name="Martinez A.T."/>
            <person name="Grigoriev I.V."/>
        </authorList>
    </citation>
    <scope>NUCLEOTIDE SEQUENCE</scope>
    <source>
        <strain evidence="3">CIRM-BRFM 674</strain>
    </source>
</reference>
<dbReference type="SUPFAM" id="SSF52309">
    <property type="entry name" value="N-(deoxy)ribosyltransferase-like"/>
    <property type="match status" value="1"/>
</dbReference>
<organism evidence="3 4">
    <name type="scientific">Pholiota conissans</name>
    <dbReference type="NCBI Taxonomy" id="109636"/>
    <lineage>
        <taxon>Eukaryota</taxon>
        <taxon>Fungi</taxon>
        <taxon>Dikarya</taxon>
        <taxon>Basidiomycota</taxon>
        <taxon>Agaricomycotina</taxon>
        <taxon>Agaricomycetes</taxon>
        <taxon>Agaricomycetidae</taxon>
        <taxon>Agaricales</taxon>
        <taxon>Agaricineae</taxon>
        <taxon>Strophariaceae</taxon>
        <taxon>Pholiota</taxon>
    </lineage>
</organism>
<feature type="chain" id="PRO_5040507539" evidence="2">
    <location>
        <begin position="21"/>
        <end position="196"/>
    </location>
</feature>
<name>A0A9P6D3G1_9AGAR</name>
<keyword evidence="2" id="KW-0732">Signal</keyword>
<gene>
    <name evidence="3" type="ORF">BDN70DRAFT_481458</name>
</gene>
<proteinExistence type="predicted"/>
<accession>A0A9P6D3G1</accession>
<evidence type="ECO:0000256" key="2">
    <source>
        <dbReference type="SAM" id="SignalP"/>
    </source>
</evidence>
<keyword evidence="4" id="KW-1185">Reference proteome</keyword>